<organism evidence="1 2">
    <name type="scientific">Candidatus Aramenus sulfurataquae</name>
    <dbReference type="NCBI Taxonomy" id="1326980"/>
    <lineage>
        <taxon>Archaea</taxon>
        <taxon>Thermoproteota</taxon>
        <taxon>Thermoprotei</taxon>
        <taxon>Sulfolobales</taxon>
        <taxon>Sulfolobaceae</taxon>
        <taxon>Candidatus Aramenus</taxon>
    </lineage>
</organism>
<accession>A0ACC6TNZ1</accession>
<dbReference type="EMBL" id="JZWS03000005">
    <property type="protein sequence ID" value="MEW9491601.1"/>
    <property type="molecule type" value="Genomic_DNA"/>
</dbReference>
<proteinExistence type="predicted"/>
<evidence type="ECO:0000313" key="2">
    <source>
        <dbReference type="Proteomes" id="UP000053480"/>
    </source>
</evidence>
<sequence length="126" mass="14097">MKVKELLALGWKNLDLALEYGVEEARYLGKTLIGLTLSNGLGLVLYLDPFSEEVRSLLLMSPRKLEIGRFLGVFKYEGGNTYFIYDIIDISQLQSLGQLEVVSVEVVRDVLEDFLLEALAGRGDVL</sequence>
<name>A0ACC6TNZ1_9CREN</name>
<dbReference type="Proteomes" id="UP000053480">
    <property type="component" value="Unassembled WGS sequence"/>
</dbReference>
<protein>
    <submittedName>
        <fullName evidence="1">Uncharacterized protein</fullName>
    </submittedName>
</protein>
<comment type="caution">
    <text evidence="1">The sequence shown here is derived from an EMBL/GenBank/DDBJ whole genome shotgun (WGS) entry which is preliminary data.</text>
</comment>
<evidence type="ECO:0000313" key="1">
    <source>
        <dbReference type="EMBL" id="MEW9491601.1"/>
    </source>
</evidence>
<gene>
    <name evidence="1" type="ORF">TQ35_0005285</name>
</gene>
<reference evidence="1" key="1">
    <citation type="submission" date="2024-07" db="EMBL/GenBank/DDBJ databases">
        <title>Metagenome and Metagenome-Assembled Genomes of Archaea from a hot spring from the geothermal field of Los Azufres, Mexico.</title>
        <authorList>
            <person name="Marin-Paredes R."/>
            <person name="Martinez-Romero E."/>
            <person name="Servin-Garciduenas L.E."/>
        </authorList>
    </citation>
    <scope>NUCLEOTIDE SEQUENCE</scope>
    <source>
        <strain evidence="1">AZ1-454</strain>
    </source>
</reference>